<reference evidence="3" key="2">
    <citation type="submission" date="2021-04" db="EMBL/GenBank/DDBJ databases">
        <authorList>
            <person name="Gilroy R."/>
        </authorList>
    </citation>
    <scope>NUCLEOTIDE SEQUENCE</scope>
    <source>
        <strain evidence="3">ChiHjej12B11-9795</strain>
    </source>
</reference>
<dbReference type="Proteomes" id="UP000823862">
    <property type="component" value="Unassembled WGS sequence"/>
</dbReference>
<feature type="chain" id="PRO_5039645483" evidence="1">
    <location>
        <begin position="24"/>
        <end position="411"/>
    </location>
</feature>
<reference evidence="3" key="1">
    <citation type="journal article" date="2021" name="PeerJ">
        <title>Extensive microbial diversity within the chicken gut microbiome revealed by metagenomics and culture.</title>
        <authorList>
            <person name="Gilroy R."/>
            <person name="Ravi A."/>
            <person name="Getino M."/>
            <person name="Pursley I."/>
            <person name="Horton D.L."/>
            <person name="Alikhan N.F."/>
            <person name="Baker D."/>
            <person name="Gharbi K."/>
            <person name="Hall N."/>
            <person name="Watson M."/>
            <person name="Adriaenssens E.M."/>
            <person name="Foster-Nyarko E."/>
            <person name="Jarju S."/>
            <person name="Secka A."/>
            <person name="Antonio M."/>
            <person name="Oren A."/>
            <person name="Chaudhuri R.R."/>
            <person name="La Ragione R."/>
            <person name="Hildebrand F."/>
            <person name="Pallen M.J."/>
        </authorList>
    </citation>
    <scope>NUCLEOTIDE SEQUENCE</scope>
    <source>
        <strain evidence="3">ChiHjej12B11-9795</strain>
    </source>
</reference>
<keyword evidence="1" id="KW-0732">Signal</keyword>
<sequence>MKHLKLMLLLLCIAAGNAWQAQAQNEMTEEQFKAFLQEQAQLLTTAYRQDDYAQGADICRATMAQVEKLPAKLKEDYGWQKNNFAYHLTRCLCLQGKKEEALEAFKIAYDNGKSGMEYPTISKDSALKLLYGDKEFETIVQKVKEASDYLYILQQAPAYTRSTRPDTLPRFTYALPDDPNLVRVRQYFRLDSVAGTGDEVSKIKNVLTYIHNKILHDGQHPNPSGEQNSINMAEACKDGSRGLNCRGLATVLNECYLSLGIPSRVVTCMPKTFISDCHVINAVYSTTLGKWLWIDPTNNAWVMDEAGNLLGIQEVRERLRDGRPLVLNEEANWNNKSKKTVQEYLYKYMAKNLYYLNCWLRYEFNTESNGYNEKLYVNLMPTGFDTKVENPRNLRVNDDEWFWQAPATSAQ</sequence>
<dbReference type="Gene3D" id="3.10.620.30">
    <property type="match status" value="1"/>
</dbReference>
<dbReference type="Pfam" id="PF01841">
    <property type="entry name" value="Transglut_core"/>
    <property type="match status" value="1"/>
</dbReference>
<feature type="signal peptide" evidence="1">
    <location>
        <begin position="1"/>
        <end position="23"/>
    </location>
</feature>
<organism evidence="3 4">
    <name type="scientific">Candidatus Bacteroides avicola</name>
    <dbReference type="NCBI Taxonomy" id="2838468"/>
    <lineage>
        <taxon>Bacteria</taxon>
        <taxon>Pseudomonadati</taxon>
        <taxon>Bacteroidota</taxon>
        <taxon>Bacteroidia</taxon>
        <taxon>Bacteroidales</taxon>
        <taxon>Bacteroidaceae</taxon>
        <taxon>Bacteroides</taxon>
    </lineage>
</organism>
<dbReference type="SUPFAM" id="SSF54001">
    <property type="entry name" value="Cysteine proteinases"/>
    <property type="match status" value="1"/>
</dbReference>
<proteinExistence type="predicted"/>
<gene>
    <name evidence="3" type="ORF">H9950_12255</name>
</gene>
<accession>A0A9D2HYY6</accession>
<dbReference type="InterPro" id="IPR002931">
    <property type="entry name" value="Transglutaminase-like"/>
</dbReference>
<protein>
    <submittedName>
        <fullName evidence="3">Transglutaminase domain-containing protein</fullName>
    </submittedName>
</protein>
<dbReference type="EMBL" id="DWZI01000063">
    <property type="protein sequence ID" value="HJA86936.1"/>
    <property type="molecule type" value="Genomic_DNA"/>
</dbReference>
<dbReference type="InterPro" id="IPR038765">
    <property type="entry name" value="Papain-like_cys_pep_sf"/>
</dbReference>
<evidence type="ECO:0000256" key="1">
    <source>
        <dbReference type="SAM" id="SignalP"/>
    </source>
</evidence>
<evidence type="ECO:0000313" key="4">
    <source>
        <dbReference type="Proteomes" id="UP000823862"/>
    </source>
</evidence>
<comment type="caution">
    <text evidence="3">The sequence shown here is derived from an EMBL/GenBank/DDBJ whole genome shotgun (WGS) entry which is preliminary data.</text>
</comment>
<name>A0A9D2HYY6_9BACE</name>
<evidence type="ECO:0000259" key="2">
    <source>
        <dbReference type="Pfam" id="PF01841"/>
    </source>
</evidence>
<dbReference type="AlphaFoldDB" id="A0A9D2HYY6"/>
<evidence type="ECO:0000313" key="3">
    <source>
        <dbReference type="EMBL" id="HJA86936.1"/>
    </source>
</evidence>
<feature type="domain" description="Transglutaminase-like" evidence="2">
    <location>
        <begin position="193"/>
        <end position="296"/>
    </location>
</feature>